<dbReference type="SMART" id="SM01080">
    <property type="entry name" value="CHASE2"/>
    <property type="match status" value="1"/>
</dbReference>
<dbReference type="AlphaFoldDB" id="A0A7W9W4Y3"/>
<dbReference type="InterPro" id="IPR029787">
    <property type="entry name" value="Nucleotide_cyclase"/>
</dbReference>
<feature type="transmembrane region" description="Helical" evidence="2">
    <location>
        <begin position="365"/>
        <end position="385"/>
    </location>
</feature>
<dbReference type="Pfam" id="PF05226">
    <property type="entry name" value="CHASE2"/>
    <property type="match status" value="1"/>
</dbReference>
<evidence type="ECO:0000313" key="5">
    <source>
        <dbReference type="Proteomes" id="UP000520814"/>
    </source>
</evidence>
<keyword evidence="2" id="KW-0812">Transmembrane</keyword>
<dbReference type="RefSeq" id="WP_184192053.1">
    <property type="nucleotide sequence ID" value="NZ_JACHGW010000001.1"/>
</dbReference>
<comment type="similarity">
    <text evidence="1">Belongs to the adenylyl cyclase class-3 family.</text>
</comment>
<accession>A0A7W9W4Y3</accession>
<dbReference type="GO" id="GO:0004016">
    <property type="term" value="F:adenylate cyclase activity"/>
    <property type="evidence" value="ECO:0007669"/>
    <property type="project" value="UniProtKB-EC"/>
</dbReference>
<keyword evidence="2" id="KW-0472">Membrane</keyword>
<dbReference type="EC" id="4.6.1.1" evidence="4"/>
<dbReference type="Gene3D" id="3.30.70.1230">
    <property type="entry name" value="Nucleotide cyclase"/>
    <property type="match status" value="1"/>
</dbReference>
<dbReference type="GO" id="GO:0009190">
    <property type="term" value="P:cyclic nucleotide biosynthetic process"/>
    <property type="evidence" value="ECO:0007669"/>
    <property type="project" value="InterPro"/>
</dbReference>
<proteinExistence type="inferred from homology"/>
<dbReference type="EMBL" id="JACHGW010000001">
    <property type="protein sequence ID" value="MBB6048451.1"/>
    <property type="molecule type" value="Genomic_DNA"/>
</dbReference>
<feature type="domain" description="Guanylate cyclase" evidence="3">
    <location>
        <begin position="422"/>
        <end position="544"/>
    </location>
</feature>
<dbReference type="PROSITE" id="PS50125">
    <property type="entry name" value="GUANYLATE_CYCLASE_2"/>
    <property type="match status" value="1"/>
</dbReference>
<dbReference type="PANTHER" id="PTHR43081:SF1">
    <property type="entry name" value="ADENYLATE CYCLASE, TERMINAL-DIFFERENTIATION SPECIFIC"/>
    <property type="match status" value="1"/>
</dbReference>
<dbReference type="InterPro" id="IPR050697">
    <property type="entry name" value="Adenylyl/Guanylyl_Cyclase_3/4"/>
</dbReference>
<evidence type="ECO:0000256" key="2">
    <source>
        <dbReference type="SAM" id="Phobius"/>
    </source>
</evidence>
<sequence length="594" mass="64933">MNRRGQALAFIGVLAFALVAVLVWRPSPLLPAVGDLEWPFYDWHLQASARKKPLTIAESPVVIVAMDDETPIKLAFSEVLEDPFYPLPRSCHGDLLRQLERAGVRGIAFDLVFTEKSEHDESFLSALKTRQGTLAATRPLQTETGEETFVPLASTLEEGLTPASVEVPRSAGRSVRFIPSLVQDQGSTRLDRHVPHLGIALVAAGEGVLEQAAQVTGGYFLWGTLRLPIAASFGSNTALIRYLGPENTFPRVRYEDILLSDSPPAELKGKLVFVGRYSTLEDRHMTPLGEMTGTEILANIAYMTATRNSLRTTEAWSLWIGLGLSVAFLILVWRFTLLPALLGAGLLGSAWTLLTHATFLRTGVWWESATPLLLLGLSVAITTPYEIVRAHRAFKTQVSAAAAHSALSGRGMQLGTQEVYVTVVFCDIRGFTSFCETHSADAVEAMLRSYFEAGDSAARRFGSELDKFMGDAILLYFFELPKQEPGAVRAIRWAWEMQRAAETIGIQVGIGIASGLAREGFIGTPGRMQRTVIGDVVNLASRLQEATKTLKTPILLSEGSFSQLESLTAEPLGEITVRGKQQPVRVFRPAPVKE</sequence>
<dbReference type="Proteomes" id="UP000520814">
    <property type="component" value="Unassembled WGS sequence"/>
</dbReference>
<dbReference type="InterPro" id="IPR001054">
    <property type="entry name" value="A/G_cyclase"/>
</dbReference>
<dbReference type="Pfam" id="PF00211">
    <property type="entry name" value="Guanylate_cyc"/>
    <property type="match status" value="1"/>
</dbReference>
<protein>
    <submittedName>
        <fullName evidence="4">Adenylate cyclase</fullName>
        <ecNumber evidence="4">4.6.1.1</ecNumber>
    </submittedName>
</protein>
<comment type="caution">
    <text evidence="4">The sequence shown here is derived from an EMBL/GenBank/DDBJ whole genome shotgun (WGS) entry which is preliminary data.</text>
</comment>
<dbReference type="SUPFAM" id="SSF55073">
    <property type="entry name" value="Nucleotide cyclase"/>
    <property type="match status" value="1"/>
</dbReference>
<keyword evidence="2" id="KW-1133">Transmembrane helix</keyword>
<dbReference type="InterPro" id="IPR007890">
    <property type="entry name" value="CHASE2"/>
</dbReference>
<dbReference type="GO" id="GO:0035556">
    <property type="term" value="P:intracellular signal transduction"/>
    <property type="evidence" value="ECO:0007669"/>
    <property type="project" value="InterPro"/>
</dbReference>
<evidence type="ECO:0000259" key="3">
    <source>
        <dbReference type="PROSITE" id="PS50125"/>
    </source>
</evidence>
<keyword evidence="4" id="KW-0456">Lyase</keyword>
<reference evidence="4 5" key="1">
    <citation type="submission" date="2020-08" db="EMBL/GenBank/DDBJ databases">
        <title>Genomic Encyclopedia of Type Strains, Phase IV (KMG-IV): sequencing the most valuable type-strain genomes for metagenomic binning, comparative biology and taxonomic classification.</title>
        <authorList>
            <person name="Goeker M."/>
        </authorList>
    </citation>
    <scope>NUCLEOTIDE SEQUENCE [LARGE SCALE GENOMIC DNA]</scope>
    <source>
        <strain evidence="4 5">DSM 23562</strain>
    </source>
</reference>
<gene>
    <name evidence="4" type="ORF">HNQ39_000213</name>
</gene>
<dbReference type="PANTHER" id="PTHR43081">
    <property type="entry name" value="ADENYLATE CYCLASE, TERMINAL-DIFFERENTIATION SPECIFIC-RELATED"/>
    <property type="match status" value="1"/>
</dbReference>
<dbReference type="CDD" id="cd07302">
    <property type="entry name" value="CHD"/>
    <property type="match status" value="1"/>
</dbReference>
<evidence type="ECO:0000256" key="1">
    <source>
        <dbReference type="ARBA" id="ARBA00005381"/>
    </source>
</evidence>
<evidence type="ECO:0000313" key="4">
    <source>
        <dbReference type="EMBL" id="MBB6048451.1"/>
    </source>
</evidence>
<dbReference type="SMART" id="SM00044">
    <property type="entry name" value="CYCc"/>
    <property type="match status" value="1"/>
</dbReference>
<feature type="transmembrane region" description="Helical" evidence="2">
    <location>
        <begin position="316"/>
        <end position="333"/>
    </location>
</feature>
<organism evidence="4 5">
    <name type="scientific">Armatimonas rosea</name>
    <dbReference type="NCBI Taxonomy" id="685828"/>
    <lineage>
        <taxon>Bacteria</taxon>
        <taxon>Bacillati</taxon>
        <taxon>Armatimonadota</taxon>
        <taxon>Armatimonadia</taxon>
        <taxon>Armatimonadales</taxon>
        <taxon>Armatimonadaceae</taxon>
        <taxon>Armatimonas</taxon>
    </lineage>
</organism>
<name>A0A7W9W4Y3_ARMRO</name>
<keyword evidence="5" id="KW-1185">Reference proteome</keyword>
<feature type="transmembrane region" description="Helical" evidence="2">
    <location>
        <begin position="340"/>
        <end position="359"/>
    </location>
</feature>